<dbReference type="OMA" id="YKMISQE"/>
<proteinExistence type="predicted"/>
<dbReference type="GO" id="GO:0010020">
    <property type="term" value="P:chloroplast fission"/>
    <property type="evidence" value="ECO:0007669"/>
    <property type="project" value="InterPro"/>
</dbReference>
<organism evidence="1">
    <name type="scientific">Triticum urartu</name>
    <name type="common">Red wild einkorn</name>
    <name type="synonym">Crithodium urartu</name>
    <dbReference type="NCBI Taxonomy" id="4572"/>
    <lineage>
        <taxon>Eukaryota</taxon>
        <taxon>Viridiplantae</taxon>
        <taxon>Streptophyta</taxon>
        <taxon>Embryophyta</taxon>
        <taxon>Tracheophyta</taxon>
        <taxon>Spermatophyta</taxon>
        <taxon>Magnoliopsida</taxon>
        <taxon>Liliopsida</taxon>
        <taxon>Poales</taxon>
        <taxon>Poaceae</taxon>
        <taxon>BOP clade</taxon>
        <taxon>Pooideae</taxon>
        <taxon>Triticodae</taxon>
        <taxon>Triticeae</taxon>
        <taxon>Triticinae</taxon>
        <taxon>Triticum</taxon>
    </lineage>
</organism>
<evidence type="ECO:0000313" key="1">
    <source>
        <dbReference type="EMBL" id="EMS67758.1"/>
    </source>
</evidence>
<accession>M7ZX54</accession>
<dbReference type="PANTHER" id="PTHR33600">
    <property type="entry name" value="PLASTID DIVISION PROTEIN PDV2"/>
    <property type="match status" value="1"/>
</dbReference>
<dbReference type="STRING" id="4572.M7ZX54"/>
<dbReference type="PANTHER" id="PTHR33600:SF13">
    <property type="entry name" value="OS01G0224200 PROTEIN"/>
    <property type="match status" value="1"/>
</dbReference>
<gene>
    <name evidence="1" type="ORF">TRIUR3_17524</name>
</gene>
<dbReference type="EMBL" id="KD015198">
    <property type="protein sequence ID" value="EMS67758.1"/>
    <property type="molecule type" value="Genomic_DNA"/>
</dbReference>
<reference evidence="1" key="1">
    <citation type="journal article" date="2013" name="Nature">
        <title>Draft genome of the wheat A-genome progenitor Triticum urartu.</title>
        <authorList>
            <person name="Ling H.Q."/>
            <person name="Zhao S."/>
            <person name="Liu D."/>
            <person name="Wang J."/>
            <person name="Sun H."/>
            <person name="Zhang C."/>
            <person name="Fan H."/>
            <person name="Li D."/>
            <person name="Dong L."/>
            <person name="Tao Y."/>
            <person name="Gao C."/>
            <person name="Wu H."/>
            <person name="Li Y."/>
            <person name="Cui Y."/>
            <person name="Guo X."/>
            <person name="Zheng S."/>
            <person name="Wang B."/>
            <person name="Yu K."/>
            <person name="Liang Q."/>
            <person name="Yang W."/>
            <person name="Lou X."/>
            <person name="Chen J."/>
            <person name="Feng M."/>
            <person name="Jian J."/>
            <person name="Zhang X."/>
            <person name="Luo G."/>
            <person name="Jiang Y."/>
            <person name="Liu J."/>
            <person name="Wang Z."/>
            <person name="Sha Y."/>
            <person name="Zhang B."/>
            <person name="Wu H."/>
            <person name="Tang D."/>
            <person name="Shen Q."/>
            <person name="Xue P."/>
            <person name="Zou S."/>
            <person name="Wang X."/>
            <person name="Liu X."/>
            <person name="Wang F."/>
            <person name="Yang Y."/>
            <person name="An X."/>
            <person name="Dong Z."/>
            <person name="Zhang K."/>
            <person name="Zhang X."/>
            <person name="Luo M.C."/>
            <person name="Dvorak J."/>
            <person name="Tong Y."/>
            <person name="Wang J."/>
            <person name="Yang H."/>
            <person name="Li Z."/>
            <person name="Wang D."/>
            <person name="Zhang A."/>
            <person name="Wang J."/>
        </authorList>
    </citation>
    <scope>NUCLEOTIDE SEQUENCE</scope>
</reference>
<dbReference type="AlphaFoldDB" id="M7ZX54"/>
<dbReference type="eggNOG" id="ENOG502R53V">
    <property type="taxonomic scope" value="Eukaryota"/>
</dbReference>
<protein>
    <recommendedName>
        <fullName evidence="2">Plastid division protein PDV1</fullName>
    </recommendedName>
</protein>
<evidence type="ECO:0008006" key="2">
    <source>
        <dbReference type="Google" id="ProtNLM"/>
    </source>
</evidence>
<dbReference type="InterPro" id="IPR038939">
    <property type="entry name" value="PDV1/PDV2"/>
</dbReference>
<sequence length="331" mass="36407">MAHVLVTVSTIIIAQQNFTCPSLSLPPSSSETPQQPKQSGQRRLEFSGAALGFRMEPEEAEAVLETIWDLHDKPEEAEAVLETIWDLHDKVSDAIHALSRAHFLRAVRRRAGGKPAGVVHIKGVPADGDEAADLNAVAEEARSLHAIRAALEDLEDQFECFLAVCSQQQAERDIALARLQQSHIMLTIRLKEHHGNNHKVIDEALDFVHNVYHDFWSFLSVNKPEKSRSHSGANSTKETGDGSNFLGWMVSSSLDAVRNSFNVKNIGGFLGNSAVFAVGMITMLQLHLLSSGEQSSSCGKYSYRRINRDDSSQSLAGRSRSSHLDVFLAKS</sequence>
<name>M7ZX54_TRIUA</name>